<dbReference type="GO" id="GO:0008270">
    <property type="term" value="F:zinc ion binding"/>
    <property type="evidence" value="ECO:0007669"/>
    <property type="project" value="UniProtKB-KW"/>
</dbReference>
<evidence type="ECO:0000256" key="1">
    <source>
        <dbReference type="ARBA" id="ARBA00004370"/>
    </source>
</evidence>
<dbReference type="GO" id="GO:0016020">
    <property type="term" value="C:membrane"/>
    <property type="evidence" value="ECO:0007669"/>
    <property type="project" value="UniProtKB-SubCell"/>
</dbReference>
<evidence type="ECO:0000313" key="7">
    <source>
        <dbReference type="Proteomes" id="UP000467840"/>
    </source>
</evidence>
<dbReference type="Proteomes" id="UP000467840">
    <property type="component" value="Chromosome 15"/>
</dbReference>
<name>A0A6A6MVS3_HEVBR</name>
<keyword evidence="2" id="KW-0479">Metal-binding</keyword>
<dbReference type="AlphaFoldDB" id="A0A6A6MVS3"/>
<sequence>MQSAMGLYSEMIIKSLVPDVAAFTALIDGHCKNGFTGAITGALAGCSSDCGVLRGAGVGAVEGAVLSVDVLEASHAYRSLEQSGSRGHPSMV</sequence>
<comment type="subcellular location">
    <subcellularLocation>
        <location evidence="1">Membrane</location>
    </subcellularLocation>
</comment>
<evidence type="ECO:0000256" key="2">
    <source>
        <dbReference type="ARBA" id="ARBA00022723"/>
    </source>
</evidence>
<keyword evidence="5" id="KW-0472">Membrane</keyword>
<evidence type="ECO:0000256" key="3">
    <source>
        <dbReference type="ARBA" id="ARBA00022771"/>
    </source>
</evidence>
<keyword evidence="7" id="KW-1185">Reference proteome</keyword>
<evidence type="ECO:0000313" key="6">
    <source>
        <dbReference type="EMBL" id="KAF2316059.1"/>
    </source>
</evidence>
<accession>A0A6A6MVS3</accession>
<evidence type="ECO:0000256" key="4">
    <source>
        <dbReference type="ARBA" id="ARBA00022833"/>
    </source>
</evidence>
<comment type="caution">
    <text evidence="6">The sequence shown here is derived from an EMBL/GenBank/DDBJ whole genome shotgun (WGS) entry which is preliminary data.</text>
</comment>
<keyword evidence="4" id="KW-0862">Zinc</keyword>
<protein>
    <submittedName>
        <fullName evidence="6">Uncharacterized protein</fullName>
    </submittedName>
</protein>
<reference evidence="6 7" key="1">
    <citation type="journal article" date="2020" name="Mol. Plant">
        <title>The Chromosome-Based Rubber Tree Genome Provides New Insights into Spurge Genome Evolution and Rubber Biosynthesis.</title>
        <authorList>
            <person name="Liu J."/>
            <person name="Shi C."/>
            <person name="Shi C.C."/>
            <person name="Li W."/>
            <person name="Zhang Q.J."/>
            <person name="Zhang Y."/>
            <person name="Li K."/>
            <person name="Lu H.F."/>
            <person name="Shi C."/>
            <person name="Zhu S.T."/>
            <person name="Xiao Z.Y."/>
            <person name="Nan H."/>
            <person name="Yue Y."/>
            <person name="Zhu X.G."/>
            <person name="Wu Y."/>
            <person name="Hong X.N."/>
            <person name="Fan G.Y."/>
            <person name="Tong Y."/>
            <person name="Zhang D."/>
            <person name="Mao C.L."/>
            <person name="Liu Y.L."/>
            <person name="Hao S.J."/>
            <person name="Liu W.Q."/>
            <person name="Lv M.Q."/>
            <person name="Zhang H.B."/>
            <person name="Liu Y."/>
            <person name="Hu-Tang G.R."/>
            <person name="Wang J.P."/>
            <person name="Wang J.H."/>
            <person name="Sun Y.H."/>
            <person name="Ni S.B."/>
            <person name="Chen W.B."/>
            <person name="Zhang X.C."/>
            <person name="Jiao Y.N."/>
            <person name="Eichler E.E."/>
            <person name="Li G.H."/>
            <person name="Liu X."/>
            <person name="Gao L.Z."/>
        </authorList>
    </citation>
    <scope>NUCLEOTIDE SEQUENCE [LARGE SCALE GENOMIC DNA]</scope>
    <source>
        <strain evidence="7">cv. GT1</strain>
        <tissue evidence="6">Leaf</tissue>
    </source>
</reference>
<dbReference type="Gene3D" id="1.25.40.10">
    <property type="entry name" value="Tetratricopeptide repeat domain"/>
    <property type="match status" value="1"/>
</dbReference>
<gene>
    <name evidence="6" type="ORF">GH714_040854</name>
</gene>
<dbReference type="EMBL" id="JAAGAX010000005">
    <property type="protein sequence ID" value="KAF2316059.1"/>
    <property type="molecule type" value="Genomic_DNA"/>
</dbReference>
<dbReference type="PANTHER" id="PTHR46151:SF18">
    <property type="entry name" value="NEP1-INTERACTING PROTEIN-LIKE 2"/>
    <property type="match status" value="1"/>
</dbReference>
<evidence type="ECO:0000256" key="5">
    <source>
        <dbReference type="ARBA" id="ARBA00023136"/>
    </source>
</evidence>
<keyword evidence="3" id="KW-0863">Zinc-finger</keyword>
<organism evidence="6 7">
    <name type="scientific">Hevea brasiliensis</name>
    <name type="common">Para rubber tree</name>
    <name type="synonym">Siphonia brasiliensis</name>
    <dbReference type="NCBI Taxonomy" id="3981"/>
    <lineage>
        <taxon>Eukaryota</taxon>
        <taxon>Viridiplantae</taxon>
        <taxon>Streptophyta</taxon>
        <taxon>Embryophyta</taxon>
        <taxon>Tracheophyta</taxon>
        <taxon>Spermatophyta</taxon>
        <taxon>Magnoliopsida</taxon>
        <taxon>eudicotyledons</taxon>
        <taxon>Gunneridae</taxon>
        <taxon>Pentapetalae</taxon>
        <taxon>rosids</taxon>
        <taxon>fabids</taxon>
        <taxon>Malpighiales</taxon>
        <taxon>Euphorbiaceae</taxon>
        <taxon>Crotonoideae</taxon>
        <taxon>Micrandreae</taxon>
        <taxon>Hevea</taxon>
    </lineage>
</organism>
<proteinExistence type="predicted"/>
<dbReference type="PANTHER" id="PTHR46151">
    <property type="entry name" value="NEP1-INTERACTING PROTEIN-LIKE 2"/>
    <property type="match status" value="1"/>
</dbReference>
<dbReference type="InterPro" id="IPR011990">
    <property type="entry name" value="TPR-like_helical_dom_sf"/>
</dbReference>